<sequence>MDDNSGSKLTGIRQIVRLKEILRKWQSLTVGSKETSLPSPPSDQSPCGIPPAINKRLNSVTCCDSDEESCHSPEPAWRTIQKTMKMKALLKMLLLLKSNRTGLFGPDFRTDSGSKAGGCPCRHV</sequence>
<dbReference type="Proteomes" id="UP000807159">
    <property type="component" value="Chromosome 18"/>
</dbReference>
<evidence type="ECO:0000313" key="2">
    <source>
        <dbReference type="EMBL" id="KAH8482367.1"/>
    </source>
</evidence>
<keyword evidence="3" id="KW-1185">Reference proteome</keyword>
<evidence type="ECO:0000313" key="3">
    <source>
        <dbReference type="Proteomes" id="UP000807159"/>
    </source>
</evidence>
<name>A0A8T2WRM2_POPDE</name>
<gene>
    <name evidence="2" type="ORF">H0E87_029706</name>
</gene>
<dbReference type="EMBL" id="JACEGQ020000018">
    <property type="protein sequence ID" value="KAH8482367.1"/>
    <property type="molecule type" value="Genomic_DNA"/>
</dbReference>
<comment type="caution">
    <text evidence="2">The sequence shown here is derived from an EMBL/GenBank/DDBJ whole genome shotgun (WGS) entry which is preliminary data.</text>
</comment>
<dbReference type="AlphaFoldDB" id="A0A8T2WRM2"/>
<accession>A0A8T2WRM2</accession>
<proteinExistence type="predicted"/>
<evidence type="ECO:0000256" key="1">
    <source>
        <dbReference type="SAM" id="MobiDB-lite"/>
    </source>
</evidence>
<reference evidence="2" key="1">
    <citation type="journal article" date="2021" name="J. Hered.">
        <title>Genome Assembly of Salicaceae Populus deltoides (Eastern Cottonwood) I-69 Based on Nanopore Sequencing and Hi-C Technologies.</title>
        <authorList>
            <person name="Bai S."/>
            <person name="Wu H."/>
            <person name="Zhang J."/>
            <person name="Pan Z."/>
            <person name="Zhao W."/>
            <person name="Li Z."/>
            <person name="Tong C."/>
        </authorList>
    </citation>
    <scope>NUCLEOTIDE SEQUENCE</scope>
    <source>
        <tissue evidence="2">Leaf</tissue>
    </source>
</reference>
<protein>
    <submittedName>
        <fullName evidence="2">Uncharacterized protein</fullName>
    </submittedName>
</protein>
<feature type="region of interest" description="Disordered" evidence="1">
    <location>
        <begin position="30"/>
        <end position="50"/>
    </location>
</feature>
<organism evidence="2 3">
    <name type="scientific">Populus deltoides</name>
    <name type="common">Eastern poplar</name>
    <name type="synonym">Eastern cottonwood</name>
    <dbReference type="NCBI Taxonomy" id="3696"/>
    <lineage>
        <taxon>Eukaryota</taxon>
        <taxon>Viridiplantae</taxon>
        <taxon>Streptophyta</taxon>
        <taxon>Embryophyta</taxon>
        <taxon>Tracheophyta</taxon>
        <taxon>Spermatophyta</taxon>
        <taxon>Magnoliopsida</taxon>
        <taxon>eudicotyledons</taxon>
        <taxon>Gunneridae</taxon>
        <taxon>Pentapetalae</taxon>
        <taxon>rosids</taxon>
        <taxon>fabids</taxon>
        <taxon>Malpighiales</taxon>
        <taxon>Salicaceae</taxon>
        <taxon>Saliceae</taxon>
        <taxon>Populus</taxon>
    </lineage>
</organism>